<dbReference type="Proteomes" id="UP001347796">
    <property type="component" value="Unassembled WGS sequence"/>
</dbReference>
<reference evidence="3 4" key="1">
    <citation type="submission" date="2024-01" db="EMBL/GenBank/DDBJ databases">
        <title>The genome of the rayed Mediterranean limpet Patella caerulea (Linnaeus, 1758).</title>
        <authorList>
            <person name="Anh-Thu Weber A."/>
            <person name="Halstead-Nussloch G."/>
        </authorList>
    </citation>
    <scope>NUCLEOTIDE SEQUENCE [LARGE SCALE GENOMIC DNA]</scope>
    <source>
        <strain evidence="3">AATW-2023a</strain>
        <tissue evidence="3">Whole specimen</tissue>
    </source>
</reference>
<gene>
    <name evidence="3" type="ORF">SNE40_022566</name>
</gene>
<dbReference type="PANTHER" id="PTHR24173:SF74">
    <property type="entry name" value="ANKYRIN REPEAT DOMAIN-CONTAINING PROTEIN 16"/>
    <property type="match status" value="1"/>
</dbReference>
<dbReference type="SMART" id="SM00248">
    <property type="entry name" value="ANK"/>
    <property type="match status" value="5"/>
</dbReference>
<protein>
    <submittedName>
        <fullName evidence="3">Uncharacterized protein</fullName>
    </submittedName>
</protein>
<dbReference type="AlphaFoldDB" id="A0AAN8G4A4"/>
<evidence type="ECO:0000256" key="2">
    <source>
        <dbReference type="ARBA" id="ARBA00023043"/>
    </source>
</evidence>
<dbReference type="SUPFAM" id="SSF48403">
    <property type="entry name" value="Ankyrin repeat"/>
    <property type="match status" value="1"/>
</dbReference>
<evidence type="ECO:0000313" key="4">
    <source>
        <dbReference type="Proteomes" id="UP001347796"/>
    </source>
</evidence>
<dbReference type="EMBL" id="JAZGQO010000021">
    <property type="protein sequence ID" value="KAK6165685.1"/>
    <property type="molecule type" value="Genomic_DNA"/>
</dbReference>
<keyword evidence="4" id="KW-1185">Reference proteome</keyword>
<evidence type="ECO:0000256" key="1">
    <source>
        <dbReference type="ARBA" id="ARBA00022737"/>
    </source>
</evidence>
<proteinExistence type="predicted"/>
<dbReference type="PANTHER" id="PTHR24173">
    <property type="entry name" value="ANKYRIN REPEAT CONTAINING"/>
    <property type="match status" value="1"/>
</dbReference>
<dbReference type="Gene3D" id="1.25.40.20">
    <property type="entry name" value="Ankyrin repeat-containing domain"/>
    <property type="match status" value="2"/>
</dbReference>
<accession>A0AAN8G4A4</accession>
<keyword evidence="2" id="KW-0040">ANK repeat</keyword>
<dbReference type="InterPro" id="IPR036770">
    <property type="entry name" value="Ankyrin_rpt-contain_sf"/>
</dbReference>
<comment type="caution">
    <text evidence="3">The sequence shown here is derived from an EMBL/GenBank/DDBJ whole genome shotgun (WGS) entry which is preliminary data.</text>
</comment>
<evidence type="ECO:0000313" key="3">
    <source>
        <dbReference type="EMBL" id="KAK6165685.1"/>
    </source>
</evidence>
<keyword evidence="1" id="KW-0677">Repeat</keyword>
<dbReference type="InterPro" id="IPR002110">
    <property type="entry name" value="Ankyrin_rpt"/>
</dbReference>
<name>A0AAN8G4A4_PATCE</name>
<sequence>METRRAKQKARLKKIKKLIKNKPHKINDYFNPPLIEEAANCNAKCVEALLYAGAHVDIDNFYETPVYRCLIAEDVPTIDKLECLRVLLRFGANLYEDQSDDEMTPLMLAAYHGETECLEEILKVGYLNGLTPSQYATKMSRVTRASSAKSAIARRFPNKFTPFALAGSDPPSYDEYQEVYKTDIDFRDFDSIPASIYCLCNVKKKSPATMMACLKLLHDAGSDFHLKVVGCDSIVNEALKTDLSVFRYLTTLGYKIDINDGLLIAVGIPNISTVHFMLNEGANLTMVHPANGATPLHIIILGQHRNRALPQDDRHKKMKEMIRYLIQNNANVSSLLDGKYSALDLSFLKLDEFSFAREYLLSENISLGQTSYRSLKACWELCEPDQPDIFQKTKLDLLKFLHTCGLSTKSCLTFKEDEDPGSAVNDWLDKMASSTQSLFTICKHRVRGLLGRDIKKKVPGLDIPIHCQDLLLLKDVLSSECFE</sequence>
<organism evidence="3 4">
    <name type="scientific">Patella caerulea</name>
    <name type="common">Rayed Mediterranean limpet</name>
    <dbReference type="NCBI Taxonomy" id="87958"/>
    <lineage>
        <taxon>Eukaryota</taxon>
        <taxon>Metazoa</taxon>
        <taxon>Spiralia</taxon>
        <taxon>Lophotrochozoa</taxon>
        <taxon>Mollusca</taxon>
        <taxon>Gastropoda</taxon>
        <taxon>Patellogastropoda</taxon>
        <taxon>Patelloidea</taxon>
        <taxon>Patellidae</taxon>
        <taxon>Patella</taxon>
    </lineage>
</organism>
<dbReference type="Pfam" id="PF00023">
    <property type="entry name" value="Ank"/>
    <property type="match status" value="1"/>
</dbReference>